<dbReference type="CDD" id="cd16097">
    <property type="entry name" value="IgV_SIRP"/>
    <property type="match status" value="1"/>
</dbReference>
<dbReference type="FunCoup" id="I3MH84">
    <property type="interactions" value="751"/>
</dbReference>
<evidence type="ECO:0000256" key="13">
    <source>
        <dbReference type="ARBA" id="ARBA00076461"/>
    </source>
</evidence>
<dbReference type="GO" id="GO:0017124">
    <property type="term" value="F:SH3 domain binding"/>
    <property type="evidence" value="ECO:0007669"/>
    <property type="project" value="UniProtKB-KW"/>
</dbReference>
<dbReference type="GO" id="GO:0050765">
    <property type="term" value="P:negative regulation of phagocytosis"/>
    <property type="evidence" value="ECO:0007669"/>
    <property type="project" value="UniProtKB-ARBA"/>
</dbReference>
<dbReference type="Gene3D" id="2.60.40.10">
    <property type="entry name" value="Immunoglobulins"/>
    <property type="match status" value="3"/>
</dbReference>
<evidence type="ECO:0000256" key="1">
    <source>
        <dbReference type="ARBA" id="ARBA00004479"/>
    </source>
</evidence>
<evidence type="ECO:0000259" key="17">
    <source>
        <dbReference type="PROSITE" id="PS50835"/>
    </source>
</evidence>
<feature type="domain" description="Ig-like" evidence="17">
    <location>
        <begin position="226"/>
        <end position="320"/>
    </location>
</feature>
<dbReference type="AlphaFoldDB" id="I3MH84"/>
<evidence type="ECO:0000256" key="10">
    <source>
        <dbReference type="ARBA" id="ARBA00023319"/>
    </source>
</evidence>
<dbReference type="STRING" id="43179.ENSSTOP00000010214"/>
<reference evidence="19" key="1">
    <citation type="submission" date="2011-11" db="EMBL/GenBank/DDBJ databases">
        <title>The Draft Genome of Spermophilus tridecemlineatus.</title>
        <authorList>
            <consortium name="The Broad Institute Genome Assembly &amp; Analysis Group"/>
            <consortium name="Computational R&amp;D Group"/>
            <consortium name="and Sequencing Platform"/>
            <person name="Di Palma F."/>
            <person name="Alfoldi J."/>
            <person name="Johnson J."/>
            <person name="Berlin A."/>
            <person name="Gnerre S."/>
            <person name="Jaffe D."/>
            <person name="MacCallum I."/>
            <person name="Young S."/>
            <person name="Walker B.J."/>
            <person name="Lindblad-Toh K."/>
        </authorList>
    </citation>
    <scope>NUCLEOTIDE SEQUENCE [LARGE SCALE GENOMIC DNA]</scope>
</reference>
<dbReference type="InterPro" id="IPR036179">
    <property type="entry name" value="Ig-like_dom_sf"/>
</dbReference>
<keyword evidence="10" id="KW-0393">Immunoglobulin domain</keyword>
<feature type="domain" description="Ig-like" evidence="17">
    <location>
        <begin position="120"/>
        <end position="219"/>
    </location>
</feature>
<keyword evidence="7" id="KW-0472">Membrane</keyword>
<dbReference type="PROSITE" id="PS50835">
    <property type="entry name" value="IG_LIKE"/>
    <property type="match status" value="3"/>
</dbReference>
<reference evidence="18" key="3">
    <citation type="submission" date="2025-09" db="UniProtKB">
        <authorList>
            <consortium name="Ensembl"/>
        </authorList>
    </citation>
    <scope>IDENTIFICATION</scope>
</reference>
<dbReference type="InParanoid" id="I3MH84"/>
<keyword evidence="5" id="KW-1133">Transmembrane helix</keyword>
<organism evidence="18 19">
    <name type="scientific">Ictidomys tridecemlineatus</name>
    <name type="common">Thirteen-lined ground squirrel</name>
    <name type="synonym">Spermophilus tridecemlineatus</name>
    <dbReference type="NCBI Taxonomy" id="43179"/>
    <lineage>
        <taxon>Eukaryota</taxon>
        <taxon>Metazoa</taxon>
        <taxon>Chordata</taxon>
        <taxon>Craniata</taxon>
        <taxon>Vertebrata</taxon>
        <taxon>Euteleostomi</taxon>
        <taxon>Mammalia</taxon>
        <taxon>Eutheria</taxon>
        <taxon>Euarchontoglires</taxon>
        <taxon>Glires</taxon>
        <taxon>Rodentia</taxon>
        <taxon>Sciuromorpha</taxon>
        <taxon>Sciuridae</taxon>
        <taxon>Xerinae</taxon>
        <taxon>Marmotini</taxon>
        <taxon>Ictidomys</taxon>
    </lineage>
</organism>
<dbReference type="PROSITE" id="PS00290">
    <property type="entry name" value="IG_MHC"/>
    <property type="match status" value="1"/>
</dbReference>
<evidence type="ECO:0000256" key="3">
    <source>
        <dbReference type="ARBA" id="ARBA00022729"/>
    </source>
</evidence>
<dbReference type="EMBL" id="AGTP01017941">
    <property type="status" value="NOT_ANNOTATED_CDS"/>
    <property type="molecule type" value="Genomic_DNA"/>
</dbReference>
<dbReference type="CDD" id="cd16085">
    <property type="entry name" value="IgC1_SIRP_domain_3"/>
    <property type="match status" value="1"/>
</dbReference>
<evidence type="ECO:0000256" key="12">
    <source>
        <dbReference type="ARBA" id="ARBA00075252"/>
    </source>
</evidence>
<keyword evidence="8" id="KW-1015">Disulfide bond</keyword>
<evidence type="ECO:0000256" key="16">
    <source>
        <dbReference type="SAM" id="MobiDB-lite"/>
    </source>
</evidence>
<dbReference type="GO" id="GO:0016020">
    <property type="term" value="C:membrane"/>
    <property type="evidence" value="ECO:0007669"/>
    <property type="project" value="UniProtKB-SubCell"/>
</dbReference>
<dbReference type="InterPro" id="IPR003597">
    <property type="entry name" value="Ig_C1-set"/>
</dbReference>
<dbReference type="Proteomes" id="UP000005215">
    <property type="component" value="Unassembled WGS sequence"/>
</dbReference>
<accession>I3MH84</accession>
<dbReference type="GeneTree" id="ENSGT00960000186656"/>
<dbReference type="InterPro" id="IPR051755">
    <property type="entry name" value="Ig-like_CS_Receptor"/>
</dbReference>
<reference evidence="18" key="2">
    <citation type="submission" date="2025-08" db="UniProtKB">
        <authorList>
            <consortium name="Ensembl"/>
        </authorList>
    </citation>
    <scope>IDENTIFICATION</scope>
</reference>
<sequence length="334" mass="36259">AAAQELQVIQPEKSVSVAAGESATLHCTVTSLLPVGPIQWFKGAGPGRELIYHFLTGHFPRVTNLSDTTKRDNTDLSIRISNVTPADAGTYYCVKFQKSTPVDKEYKSGPGTELSVRARPSPPRVSGPGTRATPGQTVSFTCKSHGFSPQNITLKWFKNGNELSHTQTSVHPTGESVSYSVSSTALVTLTPGDVHSQVICEVAHITLWGSPLRGTANLSDTIRVPPTLEVNPQPTMAWNQVNVTCQVKHFYPGSLQLTWVENGNVSRTETGSTRSENKDGTFNLMSWLLVNSSVHREDVTFTCRVEHDGQPATTRSYTLKVSAGPREQGLDNTP</sequence>
<evidence type="ECO:0000256" key="15">
    <source>
        <dbReference type="ARBA" id="ARBA00080624"/>
    </source>
</evidence>
<dbReference type="Pfam" id="PF07654">
    <property type="entry name" value="C1-set"/>
    <property type="match status" value="2"/>
</dbReference>
<dbReference type="CDD" id="cd05772">
    <property type="entry name" value="IgC1_SIRP_domain_2"/>
    <property type="match status" value="1"/>
</dbReference>
<dbReference type="GO" id="GO:0032680">
    <property type="term" value="P:regulation of tumor necrosis factor production"/>
    <property type="evidence" value="ECO:0007669"/>
    <property type="project" value="UniProtKB-ARBA"/>
</dbReference>
<evidence type="ECO:0000256" key="4">
    <source>
        <dbReference type="ARBA" id="ARBA00022737"/>
    </source>
</evidence>
<dbReference type="FunFam" id="2.60.40.10:FF:000295">
    <property type="entry name" value="Tyrosine-protein phosphatase non-receptor type substrate 1"/>
    <property type="match status" value="1"/>
</dbReference>
<evidence type="ECO:0000313" key="19">
    <source>
        <dbReference type="Proteomes" id="UP000005215"/>
    </source>
</evidence>
<name>I3MH84_ICTTR</name>
<keyword evidence="4" id="KW-0677">Repeat</keyword>
<dbReference type="Pfam" id="PF07686">
    <property type="entry name" value="V-set"/>
    <property type="match status" value="1"/>
</dbReference>
<evidence type="ECO:0000256" key="14">
    <source>
        <dbReference type="ARBA" id="ARBA00079421"/>
    </source>
</evidence>
<dbReference type="SUPFAM" id="SSF48726">
    <property type="entry name" value="Immunoglobulin"/>
    <property type="match status" value="3"/>
</dbReference>
<keyword evidence="19" id="KW-1185">Reference proteome</keyword>
<dbReference type="eggNOG" id="ENOG502S1XD">
    <property type="taxonomic scope" value="Eukaryota"/>
</dbReference>
<keyword evidence="6" id="KW-0729">SH3-binding</keyword>
<dbReference type="Ensembl" id="ENSSTOT00000011383.3">
    <property type="protein sequence ID" value="ENSSTOP00000010214.3"/>
    <property type="gene ID" value="ENSSTOG00000028271.2"/>
</dbReference>
<keyword evidence="3" id="KW-0732">Signal</keyword>
<feature type="region of interest" description="Disordered" evidence="16">
    <location>
        <begin position="104"/>
        <end position="135"/>
    </location>
</feature>
<evidence type="ECO:0000256" key="5">
    <source>
        <dbReference type="ARBA" id="ARBA00022989"/>
    </source>
</evidence>
<feature type="domain" description="Ig-like" evidence="17">
    <location>
        <begin position="4"/>
        <end position="93"/>
    </location>
</feature>
<proteinExistence type="predicted"/>
<dbReference type="GO" id="GO:0045428">
    <property type="term" value="P:regulation of nitric oxide biosynthetic process"/>
    <property type="evidence" value="ECO:0007669"/>
    <property type="project" value="UniProtKB-ARBA"/>
</dbReference>
<evidence type="ECO:0000256" key="8">
    <source>
        <dbReference type="ARBA" id="ARBA00023157"/>
    </source>
</evidence>
<evidence type="ECO:0000256" key="11">
    <source>
        <dbReference type="ARBA" id="ARBA00068108"/>
    </source>
</evidence>
<dbReference type="SMART" id="SM00408">
    <property type="entry name" value="IGc2"/>
    <property type="match status" value="1"/>
</dbReference>
<dbReference type="FunFam" id="2.60.40.10:FF:000454">
    <property type="entry name" value="Tyrosine-protein phosphatase non-receptor type substrate 1"/>
    <property type="match status" value="1"/>
</dbReference>
<dbReference type="GO" id="GO:0019903">
    <property type="term" value="F:protein phosphatase binding"/>
    <property type="evidence" value="ECO:0007669"/>
    <property type="project" value="UniProtKB-ARBA"/>
</dbReference>
<evidence type="ECO:0000313" key="18">
    <source>
        <dbReference type="Ensembl" id="ENSSTOP00000010214.3"/>
    </source>
</evidence>
<dbReference type="GO" id="GO:0032675">
    <property type="term" value="P:regulation of interleukin-6 production"/>
    <property type="evidence" value="ECO:0007669"/>
    <property type="project" value="UniProtKB-ARBA"/>
</dbReference>
<dbReference type="InterPro" id="IPR003598">
    <property type="entry name" value="Ig_sub2"/>
</dbReference>
<dbReference type="SMART" id="SM00406">
    <property type="entry name" value="IGv"/>
    <property type="match status" value="1"/>
</dbReference>
<dbReference type="InterPro" id="IPR007110">
    <property type="entry name" value="Ig-like_dom"/>
</dbReference>
<dbReference type="SMART" id="SM00409">
    <property type="entry name" value="IG"/>
    <property type="match status" value="2"/>
</dbReference>
<dbReference type="InterPro" id="IPR003006">
    <property type="entry name" value="Ig/MHC_CS"/>
</dbReference>
<dbReference type="InterPro" id="IPR013106">
    <property type="entry name" value="Ig_V-set"/>
</dbReference>
<dbReference type="PANTHER" id="PTHR19971">
    <property type="entry name" value="SIGNAL-REGULATORY PROTEIN BETA"/>
    <property type="match status" value="1"/>
</dbReference>
<dbReference type="InterPro" id="IPR013783">
    <property type="entry name" value="Ig-like_fold"/>
</dbReference>
<keyword evidence="2" id="KW-0812">Transmembrane</keyword>
<evidence type="ECO:0000256" key="7">
    <source>
        <dbReference type="ARBA" id="ARBA00023136"/>
    </source>
</evidence>
<evidence type="ECO:0000256" key="6">
    <source>
        <dbReference type="ARBA" id="ARBA00023036"/>
    </source>
</evidence>
<dbReference type="InterPro" id="IPR003599">
    <property type="entry name" value="Ig_sub"/>
</dbReference>
<keyword evidence="9" id="KW-0325">Glycoprotein</keyword>
<dbReference type="FunFam" id="2.60.40.10:FF:000490">
    <property type="entry name" value="Signal-regulatory protein beta 1"/>
    <property type="match status" value="1"/>
</dbReference>
<comment type="subcellular location">
    <subcellularLocation>
        <location evidence="1">Membrane</location>
        <topology evidence="1">Single-pass type I membrane protein</topology>
    </subcellularLocation>
</comment>
<dbReference type="HOGENOM" id="CLU_044430_0_0_1"/>
<evidence type="ECO:0000256" key="9">
    <source>
        <dbReference type="ARBA" id="ARBA00023180"/>
    </source>
</evidence>
<evidence type="ECO:0000256" key="2">
    <source>
        <dbReference type="ARBA" id="ARBA00022692"/>
    </source>
</evidence>
<protein>
    <recommendedName>
        <fullName evidence="11">Tyrosine-protein phosphatase non-receptor type substrate 1</fullName>
    </recommendedName>
    <alternativeName>
        <fullName evidence="13">Brain Ig-like molecule with tyrosine-based activation motifs</fullName>
    </alternativeName>
    <alternativeName>
        <fullName evidence="14">CD172 antigen-like family member A</fullName>
    </alternativeName>
    <alternativeName>
        <fullName evidence="12">Inhibitory receptor SHPS-1</fullName>
    </alternativeName>
    <alternativeName>
        <fullName evidence="15">Signal-regulatory protein alpha-1</fullName>
    </alternativeName>
</protein>
<dbReference type="SMART" id="SM00407">
    <property type="entry name" value="IGc1"/>
    <property type="match status" value="2"/>
</dbReference>
<dbReference type="GO" id="GO:0097529">
    <property type="term" value="P:myeloid leukocyte migration"/>
    <property type="evidence" value="ECO:0007669"/>
    <property type="project" value="UniProtKB-ARBA"/>
</dbReference>